<proteinExistence type="predicted"/>
<evidence type="ECO:0000259" key="1">
    <source>
        <dbReference type="Pfam" id="PF12728"/>
    </source>
</evidence>
<feature type="domain" description="Helix-turn-helix" evidence="1">
    <location>
        <begin position="44"/>
        <end position="89"/>
    </location>
</feature>
<comment type="caution">
    <text evidence="2">The sequence shown here is derived from an EMBL/GenBank/DDBJ whole genome shotgun (WGS) entry which is preliminary data.</text>
</comment>
<evidence type="ECO:0000313" key="2">
    <source>
        <dbReference type="EMBL" id="MDP9823258.1"/>
    </source>
</evidence>
<accession>A0ABT9NS84</accession>
<protein>
    <submittedName>
        <fullName evidence="2">Excisionase family DNA binding protein</fullName>
    </submittedName>
</protein>
<dbReference type="RefSeq" id="WP_306825265.1">
    <property type="nucleotide sequence ID" value="NZ_JAUSQM010000001.1"/>
</dbReference>
<organism evidence="2 3">
    <name type="scientific">Nocardioides massiliensis</name>
    <dbReference type="NCBI Taxonomy" id="1325935"/>
    <lineage>
        <taxon>Bacteria</taxon>
        <taxon>Bacillati</taxon>
        <taxon>Actinomycetota</taxon>
        <taxon>Actinomycetes</taxon>
        <taxon>Propionibacteriales</taxon>
        <taxon>Nocardioidaceae</taxon>
        <taxon>Nocardioides</taxon>
    </lineage>
</organism>
<reference evidence="2 3" key="1">
    <citation type="submission" date="2023-07" db="EMBL/GenBank/DDBJ databases">
        <title>Sequencing the genomes of 1000 actinobacteria strains.</title>
        <authorList>
            <person name="Klenk H.-P."/>
        </authorList>
    </citation>
    <scope>NUCLEOTIDE SEQUENCE [LARGE SCALE GENOMIC DNA]</scope>
    <source>
        <strain evidence="2 3">GD13</strain>
    </source>
</reference>
<sequence length="92" mass="9990">MTINPAHLSDDDGATLRAFLESAKARGEVVDVSPPPPPPPRVELLSPAEVANRLGMSRTTVLRRTADGDPKATKVGSHHRIPLAEFERYSHN</sequence>
<dbReference type="InterPro" id="IPR010093">
    <property type="entry name" value="SinI_DNA-bd"/>
</dbReference>
<gene>
    <name evidence="2" type="ORF">J2S59_003067</name>
</gene>
<dbReference type="NCBIfam" id="TIGR01764">
    <property type="entry name" value="excise"/>
    <property type="match status" value="1"/>
</dbReference>
<dbReference type="Pfam" id="PF12728">
    <property type="entry name" value="HTH_17"/>
    <property type="match status" value="1"/>
</dbReference>
<name>A0ABT9NS84_9ACTN</name>
<dbReference type="Proteomes" id="UP001240447">
    <property type="component" value="Unassembled WGS sequence"/>
</dbReference>
<dbReference type="InterPro" id="IPR041657">
    <property type="entry name" value="HTH_17"/>
</dbReference>
<dbReference type="EMBL" id="JAUSQM010000001">
    <property type="protein sequence ID" value="MDP9823258.1"/>
    <property type="molecule type" value="Genomic_DNA"/>
</dbReference>
<keyword evidence="3" id="KW-1185">Reference proteome</keyword>
<evidence type="ECO:0000313" key="3">
    <source>
        <dbReference type="Proteomes" id="UP001240447"/>
    </source>
</evidence>